<accession>A0AAV6VIM8</accession>
<comment type="caution">
    <text evidence="1">The sequence shown here is derived from an EMBL/GenBank/DDBJ whole genome shotgun (WGS) entry which is preliminary data.</text>
</comment>
<dbReference type="Proteomes" id="UP000827092">
    <property type="component" value="Unassembled WGS sequence"/>
</dbReference>
<organism evidence="1 2">
    <name type="scientific">Oedothorax gibbosus</name>
    <dbReference type="NCBI Taxonomy" id="931172"/>
    <lineage>
        <taxon>Eukaryota</taxon>
        <taxon>Metazoa</taxon>
        <taxon>Ecdysozoa</taxon>
        <taxon>Arthropoda</taxon>
        <taxon>Chelicerata</taxon>
        <taxon>Arachnida</taxon>
        <taxon>Araneae</taxon>
        <taxon>Araneomorphae</taxon>
        <taxon>Entelegynae</taxon>
        <taxon>Araneoidea</taxon>
        <taxon>Linyphiidae</taxon>
        <taxon>Erigoninae</taxon>
        <taxon>Oedothorax</taxon>
    </lineage>
</organism>
<gene>
    <name evidence="1" type="ORF">JTE90_028955</name>
</gene>
<proteinExistence type="predicted"/>
<keyword evidence="2" id="KW-1185">Reference proteome</keyword>
<reference evidence="1 2" key="1">
    <citation type="journal article" date="2022" name="Nat. Ecol. Evol.">
        <title>A masculinizing supergene underlies an exaggerated male reproductive morph in a spider.</title>
        <authorList>
            <person name="Hendrickx F."/>
            <person name="De Corte Z."/>
            <person name="Sonet G."/>
            <person name="Van Belleghem S.M."/>
            <person name="Kostlbacher S."/>
            <person name="Vangestel C."/>
        </authorList>
    </citation>
    <scope>NUCLEOTIDE SEQUENCE [LARGE SCALE GENOMIC DNA]</scope>
    <source>
        <strain evidence="1">W744_W776</strain>
    </source>
</reference>
<dbReference type="EMBL" id="JAFNEN010000075">
    <property type="protein sequence ID" value="KAG8195981.1"/>
    <property type="molecule type" value="Genomic_DNA"/>
</dbReference>
<dbReference type="AlphaFoldDB" id="A0AAV6VIM8"/>
<evidence type="ECO:0000313" key="1">
    <source>
        <dbReference type="EMBL" id="KAG8195981.1"/>
    </source>
</evidence>
<protein>
    <submittedName>
        <fullName evidence="1">Uncharacterized protein</fullName>
    </submittedName>
</protein>
<sequence length="83" mass="9365">MFDNTNPLTTTREVWNKQVGKTSLENPDNFSARGSFPQTFSCRNQDTEEEASCHISGEVWRDLKHLGQQEAPQLTGLVTRDAP</sequence>
<name>A0AAV6VIM8_9ARAC</name>
<evidence type="ECO:0000313" key="2">
    <source>
        <dbReference type="Proteomes" id="UP000827092"/>
    </source>
</evidence>